<proteinExistence type="predicted"/>
<feature type="transmembrane region" description="Helical" evidence="1">
    <location>
        <begin position="47"/>
        <end position="69"/>
    </location>
</feature>
<dbReference type="Proteomes" id="UP000247978">
    <property type="component" value="Unassembled WGS sequence"/>
</dbReference>
<evidence type="ECO:0000313" key="2">
    <source>
        <dbReference type="EMBL" id="PXW83780.1"/>
    </source>
</evidence>
<dbReference type="RefSeq" id="WP_110396653.1">
    <property type="nucleotide sequence ID" value="NZ_JADIJL010000001.1"/>
</dbReference>
<evidence type="ECO:0000256" key="1">
    <source>
        <dbReference type="SAM" id="Phobius"/>
    </source>
</evidence>
<evidence type="ECO:0000313" key="3">
    <source>
        <dbReference type="Proteomes" id="UP000247978"/>
    </source>
</evidence>
<sequence>MKRTTEIVLGVTALLFQLLVIILLIPTLLFLSFKFPEFLSSKFNAPFAWGVVAVHITGFLSGVVALVMLKNTPQKAGITLLITGIFMFFLTLGATFIQTVLFVIAGSMCIVRRPTETKNDRINSM</sequence>
<accession>A0A2V3VQE1</accession>
<dbReference type="OrthoDB" id="2357232at2"/>
<keyword evidence="1" id="KW-0812">Transmembrane</keyword>
<comment type="caution">
    <text evidence="2">The sequence shown here is derived from an EMBL/GenBank/DDBJ whole genome shotgun (WGS) entry which is preliminary data.</text>
</comment>
<protein>
    <recommendedName>
        <fullName evidence="4">DUF4064 domain-containing protein</fullName>
    </recommendedName>
</protein>
<organism evidence="2 3">
    <name type="scientific">Pseudogracilibacillus auburnensis</name>
    <dbReference type="NCBI Taxonomy" id="1494959"/>
    <lineage>
        <taxon>Bacteria</taxon>
        <taxon>Bacillati</taxon>
        <taxon>Bacillota</taxon>
        <taxon>Bacilli</taxon>
        <taxon>Bacillales</taxon>
        <taxon>Bacillaceae</taxon>
        <taxon>Pseudogracilibacillus</taxon>
    </lineage>
</organism>
<dbReference type="EMBL" id="QJJQ01000014">
    <property type="protein sequence ID" value="PXW83780.1"/>
    <property type="molecule type" value="Genomic_DNA"/>
</dbReference>
<dbReference type="AlphaFoldDB" id="A0A2V3VQE1"/>
<keyword evidence="1" id="KW-0472">Membrane</keyword>
<keyword evidence="3" id="KW-1185">Reference proteome</keyword>
<feature type="transmembrane region" description="Helical" evidence="1">
    <location>
        <begin position="7"/>
        <end position="35"/>
    </location>
</feature>
<name>A0A2V3VQE1_9BACI</name>
<gene>
    <name evidence="2" type="ORF">DFR56_11465</name>
</gene>
<feature type="transmembrane region" description="Helical" evidence="1">
    <location>
        <begin position="81"/>
        <end position="105"/>
    </location>
</feature>
<reference evidence="2 3" key="1">
    <citation type="submission" date="2018-05" db="EMBL/GenBank/DDBJ databases">
        <title>Genomic Encyclopedia of Type Strains, Phase IV (KMG-IV): sequencing the most valuable type-strain genomes for metagenomic binning, comparative biology and taxonomic classification.</title>
        <authorList>
            <person name="Goeker M."/>
        </authorList>
    </citation>
    <scope>NUCLEOTIDE SEQUENCE [LARGE SCALE GENOMIC DNA]</scope>
    <source>
        <strain evidence="2 3">DSM 28556</strain>
    </source>
</reference>
<keyword evidence="1" id="KW-1133">Transmembrane helix</keyword>
<evidence type="ECO:0008006" key="4">
    <source>
        <dbReference type="Google" id="ProtNLM"/>
    </source>
</evidence>